<protein>
    <recommendedName>
        <fullName evidence="2">AAA+ ATPase domain-containing protein</fullName>
    </recommendedName>
</protein>
<dbReference type="InterPro" id="IPR027417">
    <property type="entry name" value="P-loop_NTPase"/>
</dbReference>
<sequence>MRYKNGPDEDNDVSSSKEESKDYRTDEDSQSNIEYSDTDSGKEVPTTRPIARPFEEDECVKALHKALRKIPGLEPYRDPKAARVIEYLASTVARLKVENNILREELDNAGETGKINPGNKTPSPLQSSKANKKDPAAVGAPTYETIHTVFCEKEGTKNHFRDLPRLFKGDSIEYDHLRGRIDTEDTSEYLQNNLKTAFVLNPLYTCNSRSKQNLCRDTGHRNGRCIKDSPPAESDITDIVLSPAIHQAIRTVMEAHPEHFNHYNSANLRTRYKPPYILFYIHNRTFLELSGSSGLDDWAESSLRLLCTWFEEHCRNDWDEGDALIARGKYNRKHYGKLFRPGELVVLPRDPDGMDFMTLGMVADYPWKNEDPYDTDIVTWVFNGSFIKLRRVISLGSDDDIEKDIATNLRHYPFRFAEKGIKDKLVLRGARFWACRKKKLVCYEESVDKLKGQGERRVMIDYDMYRRLHPGKQIFRWVATEEERNITDMDNPPNDDFLACLPPGIHGFDFSTKSWGAVLLRVDRITDVTWNKTAFKQLHISASPDIIEGKGQGLLILLHGCPGTGKTLTAESIAEEQERPLYRVTCGDIGIEPLYVETYLSNVLEIGKTWGCVVLLDEADVFLEERSYADQKRNAIISIFLRLLEYYSGILILTTNRIGAFDEAFKSRIQLALSYPRLDEESRLKIWHNFVQMLRKTKDRIDHEDLEMNLHKLAKVEMNGREIRNTITTARHLAKFRKEILRYKHMQDAVKSVQRFNQYLEEVKGVSDDDWARADRLR</sequence>
<dbReference type="RefSeq" id="XP_070918163.1">
    <property type="nucleotide sequence ID" value="XM_071062062.1"/>
</dbReference>
<keyword evidence="4" id="KW-1185">Reference proteome</keyword>
<dbReference type="GeneID" id="98177385"/>
<feature type="region of interest" description="Disordered" evidence="1">
    <location>
        <begin position="108"/>
        <end position="137"/>
    </location>
</feature>
<feature type="compositionally biased region" description="Polar residues" evidence="1">
    <location>
        <begin position="118"/>
        <end position="129"/>
    </location>
</feature>
<dbReference type="SMART" id="SM00382">
    <property type="entry name" value="AAA"/>
    <property type="match status" value="1"/>
</dbReference>
<dbReference type="PANTHER" id="PTHR46411">
    <property type="entry name" value="FAMILY ATPASE, PUTATIVE-RELATED"/>
    <property type="match status" value="1"/>
</dbReference>
<feature type="domain" description="AAA+ ATPase" evidence="2">
    <location>
        <begin position="552"/>
        <end position="677"/>
    </location>
</feature>
<accession>A0ABQ0GF95</accession>
<evidence type="ECO:0000313" key="4">
    <source>
        <dbReference type="Proteomes" id="UP001628179"/>
    </source>
</evidence>
<dbReference type="Pfam" id="PF23232">
    <property type="entry name" value="AAA_lid_13"/>
    <property type="match status" value="1"/>
</dbReference>
<feature type="compositionally biased region" description="Basic and acidic residues" evidence="1">
    <location>
        <begin position="15"/>
        <end position="27"/>
    </location>
</feature>
<comment type="caution">
    <text evidence="3">The sequence shown here is derived from an EMBL/GenBank/DDBJ whole genome shotgun (WGS) entry which is preliminary data.</text>
</comment>
<dbReference type="EMBL" id="BAAFSV010000003">
    <property type="protein sequence ID" value="GAB1316432.1"/>
    <property type="molecule type" value="Genomic_DNA"/>
</dbReference>
<dbReference type="InterPro" id="IPR056599">
    <property type="entry name" value="AAA_lid_fung"/>
</dbReference>
<dbReference type="InterPro" id="IPR003959">
    <property type="entry name" value="ATPase_AAA_core"/>
</dbReference>
<evidence type="ECO:0000313" key="3">
    <source>
        <dbReference type="EMBL" id="GAB1316432.1"/>
    </source>
</evidence>
<dbReference type="Gene3D" id="3.40.50.300">
    <property type="entry name" value="P-loop containing nucleotide triphosphate hydrolases"/>
    <property type="match status" value="1"/>
</dbReference>
<name>A0ABQ0GF95_9PEZI</name>
<feature type="region of interest" description="Disordered" evidence="1">
    <location>
        <begin position="1"/>
        <end position="55"/>
    </location>
</feature>
<dbReference type="SUPFAM" id="SSF52540">
    <property type="entry name" value="P-loop containing nucleoside triphosphate hydrolases"/>
    <property type="match status" value="1"/>
</dbReference>
<organism evidence="3 4">
    <name type="scientific">Madurella fahalii</name>
    <dbReference type="NCBI Taxonomy" id="1157608"/>
    <lineage>
        <taxon>Eukaryota</taxon>
        <taxon>Fungi</taxon>
        <taxon>Dikarya</taxon>
        <taxon>Ascomycota</taxon>
        <taxon>Pezizomycotina</taxon>
        <taxon>Sordariomycetes</taxon>
        <taxon>Sordariomycetidae</taxon>
        <taxon>Sordariales</taxon>
        <taxon>Sordariales incertae sedis</taxon>
        <taxon>Madurella</taxon>
    </lineage>
</organism>
<dbReference type="Pfam" id="PF00004">
    <property type="entry name" value="AAA"/>
    <property type="match status" value="1"/>
</dbReference>
<proteinExistence type="predicted"/>
<evidence type="ECO:0000256" key="1">
    <source>
        <dbReference type="SAM" id="MobiDB-lite"/>
    </source>
</evidence>
<gene>
    <name evidence="3" type="ORF">MFIFM68171_06642</name>
</gene>
<dbReference type="CDD" id="cd19481">
    <property type="entry name" value="RecA-like_protease"/>
    <property type="match status" value="1"/>
</dbReference>
<dbReference type="InterPro" id="IPR003593">
    <property type="entry name" value="AAA+_ATPase"/>
</dbReference>
<evidence type="ECO:0000259" key="2">
    <source>
        <dbReference type="SMART" id="SM00382"/>
    </source>
</evidence>
<dbReference type="Proteomes" id="UP001628179">
    <property type="component" value="Unassembled WGS sequence"/>
</dbReference>
<dbReference type="PANTHER" id="PTHR46411:SF2">
    <property type="entry name" value="AAA+ ATPASE DOMAIN-CONTAINING PROTEIN"/>
    <property type="match status" value="1"/>
</dbReference>
<reference evidence="3 4" key="1">
    <citation type="submission" date="2024-09" db="EMBL/GenBank/DDBJ databases">
        <title>Itraconazole resistance in Madurella fahalii resulting from another homologue of gene encoding cytochrome P450 14-alpha sterol demethylase (CYP51).</title>
        <authorList>
            <person name="Yoshioka I."/>
            <person name="Fahal A.H."/>
            <person name="Kaneko S."/>
            <person name="Yaguchi T."/>
        </authorList>
    </citation>
    <scope>NUCLEOTIDE SEQUENCE [LARGE SCALE GENOMIC DNA]</scope>
    <source>
        <strain evidence="3 4">IFM 68171</strain>
    </source>
</reference>